<accession>A0A7H9HSR8</accession>
<gene>
    <name evidence="2" type="ORF">HG537_0D04010</name>
</gene>
<keyword evidence="1" id="KW-1133">Transmembrane helix</keyword>
<protein>
    <recommendedName>
        <fullName evidence="4">MARVEL domain-containing protein</fullName>
    </recommendedName>
</protein>
<keyword evidence="1" id="KW-0812">Transmembrane</keyword>
<dbReference type="Proteomes" id="UP000510647">
    <property type="component" value="Chromosome 4"/>
</dbReference>
<feature type="transmembrane region" description="Helical" evidence="1">
    <location>
        <begin position="179"/>
        <end position="200"/>
    </location>
</feature>
<dbReference type="OrthoDB" id="4089394at2759"/>
<keyword evidence="1" id="KW-0472">Membrane</keyword>
<keyword evidence="3" id="KW-1185">Reference proteome</keyword>
<dbReference type="PIRSF" id="PIRSF007138">
    <property type="entry name" value="FIG1"/>
    <property type="match status" value="1"/>
</dbReference>
<feature type="transmembrane region" description="Helical" evidence="1">
    <location>
        <begin position="260"/>
        <end position="281"/>
    </location>
</feature>
<sequence>MMINPVSFTPPPRMFPLSMVWFCVKRMPRIFALCFNMIVIFLTIFLLLGCYNESSLSTFLVSYKFEQSSPFYSVIKSSFQGANGGSNSSLSGLETVRVKSGYMGVCLLNLPKQYDGSTTICYPRKNLFNTTIYSDLSIELFNLPTSNGTSSSSSQKNVPIKLNILQLGQLTSVEIIHPYILMATIVLSCVMFLLIIYVTLPKVPKKSLVNRLLLIWSSVLTLLWGFGTMWTHVGINASAEMVSAASMGIIHSTKGKKAAALSWSAFAFLLIDCLIIWALYFRDRKKLSDEIDKVKASDSYQNSKYHSDSSTLA</sequence>
<proteinExistence type="predicted"/>
<dbReference type="PANTHER" id="PTHR28092:SF1">
    <property type="entry name" value="FACTOR-INDUCED GENE 1 PROTEIN"/>
    <property type="match status" value="1"/>
</dbReference>
<dbReference type="GO" id="GO:0043332">
    <property type="term" value="C:mating projection tip"/>
    <property type="evidence" value="ECO:0007669"/>
    <property type="project" value="TreeGrafter"/>
</dbReference>
<evidence type="ECO:0000256" key="1">
    <source>
        <dbReference type="SAM" id="Phobius"/>
    </source>
</evidence>
<organism evidence="2 3">
    <name type="scientific">Torulaspora globosa</name>
    <dbReference type="NCBI Taxonomy" id="48254"/>
    <lineage>
        <taxon>Eukaryota</taxon>
        <taxon>Fungi</taxon>
        <taxon>Dikarya</taxon>
        <taxon>Ascomycota</taxon>
        <taxon>Saccharomycotina</taxon>
        <taxon>Saccharomycetes</taxon>
        <taxon>Saccharomycetales</taxon>
        <taxon>Saccharomycetaceae</taxon>
        <taxon>Torulaspora</taxon>
    </lineage>
</organism>
<dbReference type="PANTHER" id="PTHR28092">
    <property type="entry name" value="FACTOR-INDUCED GENE 1 PROTEIN"/>
    <property type="match status" value="1"/>
</dbReference>
<evidence type="ECO:0000313" key="3">
    <source>
        <dbReference type="Proteomes" id="UP000510647"/>
    </source>
</evidence>
<dbReference type="EMBL" id="CP059270">
    <property type="protein sequence ID" value="QLQ80400.1"/>
    <property type="molecule type" value="Genomic_DNA"/>
</dbReference>
<feature type="transmembrane region" description="Helical" evidence="1">
    <location>
        <begin position="212"/>
        <end position="233"/>
    </location>
</feature>
<evidence type="ECO:0008006" key="4">
    <source>
        <dbReference type="Google" id="ProtNLM"/>
    </source>
</evidence>
<dbReference type="GO" id="GO:0016020">
    <property type="term" value="C:membrane"/>
    <property type="evidence" value="ECO:0007669"/>
    <property type="project" value="InterPro"/>
</dbReference>
<dbReference type="InterPro" id="IPR016509">
    <property type="entry name" value="Fig1"/>
</dbReference>
<dbReference type="AlphaFoldDB" id="A0A7H9HSR8"/>
<dbReference type="GO" id="GO:0000747">
    <property type="term" value="P:conjugation with cellular fusion"/>
    <property type="evidence" value="ECO:0007669"/>
    <property type="project" value="TreeGrafter"/>
</dbReference>
<reference evidence="2 3" key="1">
    <citation type="submission" date="2020-06" db="EMBL/GenBank/DDBJ databases">
        <title>The yeast mating-type switching endonuclease HO is a domesticated member of an unorthodox homing genetic element family.</title>
        <authorList>
            <person name="Coughlan A.Y."/>
            <person name="Lombardi L."/>
            <person name="Braun-Galleani S."/>
            <person name="Martos A.R."/>
            <person name="Galeote V."/>
            <person name="Bigey F."/>
            <person name="Dequin S."/>
            <person name="Byrne K.P."/>
            <person name="Wolfe K.H."/>
        </authorList>
    </citation>
    <scope>NUCLEOTIDE SEQUENCE [LARGE SCALE GENOMIC DNA]</scope>
    <source>
        <strain evidence="2 3">CBS2947</strain>
    </source>
</reference>
<name>A0A7H9HSR8_9SACH</name>
<evidence type="ECO:0000313" key="2">
    <source>
        <dbReference type="EMBL" id="QLQ80400.1"/>
    </source>
</evidence>
<dbReference type="Pfam" id="PF12351">
    <property type="entry name" value="Fig1"/>
    <property type="match status" value="1"/>
</dbReference>
<dbReference type="InterPro" id="IPR033481">
    <property type="entry name" value="Dni1/Fig1"/>
</dbReference>